<dbReference type="EMBL" id="CP028923">
    <property type="protein sequence ID" value="QCK13825.1"/>
    <property type="molecule type" value="Genomic_DNA"/>
</dbReference>
<dbReference type="Proteomes" id="UP000298616">
    <property type="component" value="Chromosome"/>
</dbReference>
<dbReference type="OrthoDB" id="978504at2"/>
<protein>
    <submittedName>
        <fullName evidence="1">Uncharacterized protein</fullName>
    </submittedName>
</protein>
<organism evidence="1 2">
    <name type="scientific">Mangrovivirga cuniculi</name>
    <dbReference type="NCBI Taxonomy" id="2715131"/>
    <lineage>
        <taxon>Bacteria</taxon>
        <taxon>Pseudomonadati</taxon>
        <taxon>Bacteroidota</taxon>
        <taxon>Cytophagia</taxon>
        <taxon>Cytophagales</taxon>
        <taxon>Mangrovivirgaceae</taxon>
        <taxon>Mangrovivirga</taxon>
    </lineage>
</organism>
<sequence length="218" mass="25473">MYSKSLGLLKFWSNDQMVDMKTRRSYQDWPIVGSKMTYDGEKVWSENWRVGNPPAHQHSVFYYYLNLPWLTQDDNVILGDAQKIQHKVFENEVYKVDMSFRESPVVGKSQKDTYTLYIDSESYLLVGYEYTIGYGPLLDILNLPKDQEVFGPVLRVINYTGEVEGLKFPILFTTYNIDGTEEYGDHVIYDIKFNEPFDESRMEMPPNAVIDPGKDIRK</sequence>
<dbReference type="KEGG" id="fpf:DCC35_03140"/>
<dbReference type="AlphaFoldDB" id="A0A4D7JSA8"/>
<keyword evidence="2" id="KW-1185">Reference proteome</keyword>
<accession>A0A4D7JSA8</accession>
<evidence type="ECO:0000313" key="2">
    <source>
        <dbReference type="Proteomes" id="UP000298616"/>
    </source>
</evidence>
<gene>
    <name evidence="1" type="ORF">DCC35_03140</name>
</gene>
<reference evidence="1 2" key="1">
    <citation type="submission" date="2018-04" db="EMBL/GenBank/DDBJ databases">
        <title>Complete genome uncultured novel isolate.</title>
        <authorList>
            <person name="Merlino G."/>
        </authorList>
    </citation>
    <scope>NUCLEOTIDE SEQUENCE [LARGE SCALE GENOMIC DNA]</scope>
    <source>
        <strain evidence="2">R1DC9</strain>
    </source>
</reference>
<evidence type="ECO:0000313" key="1">
    <source>
        <dbReference type="EMBL" id="QCK13825.1"/>
    </source>
</evidence>
<proteinExistence type="predicted"/>
<name>A0A4D7JSA8_9BACT</name>
<dbReference type="RefSeq" id="WP_137089419.1">
    <property type="nucleotide sequence ID" value="NZ_CP028923.1"/>
</dbReference>